<evidence type="ECO:0000313" key="10">
    <source>
        <dbReference type="Proteomes" id="UP000313849"/>
    </source>
</evidence>
<dbReference type="InterPro" id="IPR011343">
    <property type="entry name" value="DeoC"/>
</dbReference>
<evidence type="ECO:0000313" key="9">
    <source>
        <dbReference type="EMBL" id="TNU73381.1"/>
    </source>
</evidence>
<feature type="compositionally biased region" description="Gly residues" evidence="8">
    <location>
        <begin position="250"/>
        <end position="261"/>
    </location>
</feature>
<dbReference type="PIRSF" id="PIRSF001357">
    <property type="entry name" value="DeoC"/>
    <property type="match status" value="1"/>
</dbReference>
<evidence type="ECO:0000256" key="7">
    <source>
        <dbReference type="NCBIfam" id="TIGR00126"/>
    </source>
</evidence>
<evidence type="ECO:0000256" key="4">
    <source>
        <dbReference type="ARBA" id="ARBA00023239"/>
    </source>
</evidence>
<dbReference type="RefSeq" id="WP_139987335.1">
    <property type="nucleotide sequence ID" value="NZ_VENP01000048.1"/>
</dbReference>
<dbReference type="SUPFAM" id="SSF51569">
    <property type="entry name" value="Aldolase"/>
    <property type="match status" value="1"/>
</dbReference>
<evidence type="ECO:0000256" key="3">
    <source>
        <dbReference type="ARBA" id="ARBA00012515"/>
    </source>
</evidence>
<sequence>MTRTDAEIARLALETMDLTDLSDDATLEGALALAQRAAEHGTAAVCVWPRFVAASAQALDGTGVRVATVVNFPGGADAADDVAALTRQAVADGADEIDVVLPYRAFLAGDVAGAAAVLDATREAAGDSDVKVIIESGELRETDAIEAAAGLAVEHGAQFVKTSTGKSPVSATPEAARAILGVLADLSDGVEPVGFKASGGIRTVADARVYLELADEIMGADWVSPSTFRFGASGLLDDVLRVLGAESESGDGGESGPGSGPGSDADAPAGSSY</sequence>
<dbReference type="Proteomes" id="UP000313849">
    <property type="component" value="Unassembled WGS sequence"/>
</dbReference>
<dbReference type="AlphaFoldDB" id="A0A5C5B9J8"/>
<evidence type="ECO:0000256" key="6">
    <source>
        <dbReference type="ARBA" id="ARBA00048791"/>
    </source>
</evidence>
<dbReference type="EMBL" id="VENP01000048">
    <property type="protein sequence ID" value="TNU73381.1"/>
    <property type="molecule type" value="Genomic_DNA"/>
</dbReference>
<organism evidence="9 10">
    <name type="scientific">Miniimonas arenae</name>
    <dbReference type="NCBI Taxonomy" id="676201"/>
    <lineage>
        <taxon>Bacteria</taxon>
        <taxon>Bacillati</taxon>
        <taxon>Actinomycetota</taxon>
        <taxon>Actinomycetes</taxon>
        <taxon>Micrococcales</taxon>
        <taxon>Beutenbergiaceae</taxon>
        <taxon>Miniimonas</taxon>
    </lineage>
</organism>
<dbReference type="NCBIfam" id="TIGR00126">
    <property type="entry name" value="deoC"/>
    <property type="match status" value="1"/>
</dbReference>
<keyword evidence="10" id="KW-1185">Reference proteome</keyword>
<evidence type="ECO:0000256" key="2">
    <source>
        <dbReference type="ARBA" id="ARBA00009473"/>
    </source>
</evidence>
<dbReference type="GO" id="GO:0016052">
    <property type="term" value="P:carbohydrate catabolic process"/>
    <property type="evidence" value="ECO:0007669"/>
    <property type="project" value="TreeGrafter"/>
</dbReference>
<dbReference type="PANTHER" id="PTHR10889">
    <property type="entry name" value="DEOXYRIBOSE-PHOSPHATE ALDOLASE"/>
    <property type="match status" value="1"/>
</dbReference>
<feature type="region of interest" description="Disordered" evidence="8">
    <location>
        <begin position="246"/>
        <end position="273"/>
    </location>
</feature>
<dbReference type="PANTHER" id="PTHR10889:SF3">
    <property type="entry name" value="DEOXYRIBOSE-PHOSPHATE ALDOLASE"/>
    <property type="match status" value="1"/>
</dbReference>
<evidence type="ECO:0000256" key="5">
    <source>
        <dbReference type="ARBA" id="ARBA00023270"/>
    </source>
</evidence>
<dbReference type="GO" id="GO:0009264">
    <property type="term" value="P:deoxyribonucleotide catabolic process"/>
    <property type="evidence" value="ECO:0007669"/>
    <property type="project" value="UniProtKB-UniRule"/>
</dbReference>
<dbReference type="EC" id="4.1.2.4" evidence="3 7"/>
<dbReference type="GO" id="GO:0004139">
    <property type="term" value="F:deoxyribose-phosphate aldolase activity"/>
    <property type="evidence" value="ECO:0007669"/>
    <property type="project" value="UniProtKB-UniRule"/>
</dbReference>
<evidence type="ECO:0000256" key="8">
    <source>
        <dbReference type="SAM" id="MobiDB-lite"/>
    </source>
</evidence>
<name>A0A5C5B9J8_9MICO</name>
<comment type="pathway">
    <text evidence="1">Carbohydrate degradation; 2-deoxy-D-ribose 1-phosphate degradation; D-glyceraldehyde 3-phosphate and acetaldehyde from 2-deoxy-alpha-D-ribose 1-phosphate: step 2/2.</text>
</comment>
<accession>A0A5C5B9J8</accession>
<comment type="catalytic activity">
    <reaction evidence="6">
        <text>2-deoxy-D-ribose 5-phosphate = D-glyceraldehyde 3-phosphate + acetaldehyde</text>
        <dbReference type="Rhea" id="RHEA:12821"/>
        <dbReference type="ChEBI" id="CHEBI:15343"/>
        <dbReference type="ChEBI" id="CHEBI:59776"/>
        <dbReference type="ChEBI" id="CHEBI:62877"/>
        <dbReference type="EC" id="4.1.2.4"/>
    </reaction>
</comment>
<dbReference type="GO" id="GO:0005737">
    <property type="term" value="C:cytoplasm"/>
    <property type="evidence" value="ECO:0007669"/>
    <property type="project" value="InterPro"/>
</dbReference>
<dbReference type="InterPro" id="IPR013785">
    <property type="entry name" value="Aldolase_TIM"/>
</dbReference>
<keyword evidence="4 9" id="KW-0456">Lyase</keyword>
<evidence type="ECO:0000256" key="1">
    <source>
        <dbReference type="ARBA" id="ARBA00004816"/>
    </source>
</evidence>
<dbReference type="SMART" id="SM01133">
    <property type="entry name" value="DeoC"/>
    <property type="match status" value="1"/>
</dbReference>
<gene>
    <name evidence="9" type="primary">deoC</name>
    <name evidence="9" type="ORF">FH969_11565</name>
</gene>
<keyword evidence="5" id="KW-0704">Schiff base</keyword>
<feature type="compositionally biased region" description="Low complexity" evidence="8">
    <location>
        <begin position="262"/>
        <end position="273"/>
    </location>
</feature>
<dbReference type="OrthoDB" id="6579831at2"/>
<proteinExistence type="inferred from homology"/>
<comment type="similarity">
    <text evidence="2">Belongs to the DeoC/FbaB aldolase family. DeoC type 2 subfamily.</text>
</comment>
<protein>
    <recommendedName>
        <fullName evidence="3 7">Deoxyribose-phosphate aldolase</fullName>
        <ecNumber evidence="3 7">4.1.2.4</ecNumber>
    </recommendedName>
</protein>
<dbReference type="InterPro" id="IPR002915">
    <property type="entry name" value="DeoC/FbaB/LacD_aldolase"/>
</dbReference>
<dbReference type="Gene3D" id="3.20.20.70">
    <property type="entry name" value="Aldolase class I"/>
    <property type="match status" value="1"/>
</dbReference>
<dbReference type="Pfam" id="PF01791">
    <property type="entry name" value="DeoC"/>
    <property type="match status" value="1"/>
</dbReference>
<reference evidence="9 10" key="1">
    <citation type="submission" date="2019-06" db="EMBL/GenBank/DDBJ databases">
        <title>Draft genome sequence of Miniimonas arenae KCTC 19750T isolated from sea sand.</title>
        <authorList>
            <person name="Park S.-J."/>
        </authorList>
    </citation>
    <scope>NUCLEOTIDE SEQUENCE [LARGE SCALE GENOMIC DNA]</scope>
    <source>
        <strain evidence="9 10">KCTC 19750</strain>
    </source>
</reference>
<comment type="caution">
    <text evidence="9">The sequence shown here is derived from an EMBL/GenBank/DDBJ whole genome shotgun (WGS) entry which is preliminary data.</text>
</comment>